<keyword evidence="6 8" id="KW-1133">Transmembrane helix</keyword>
<dbReference type="Pfam" id="PF25301">
    <property type="entry name" value="CUT_C"/>
    <property type="match status" value="1"/>
</dbReference>
<keyword evidence="7 8" id="KW-0472">Membrane</keyword>
<evidence type="ECO:0000256" key="7">
    <source>
        <dbReference type="ARBA" id="ARBA00023136"/>
    </source>
</evidence>
<evidence type="ECO:0000256" key="5">
    <source>
        <dbReference type="ARBA" id="ARBA00022729"/>
    </source>
</evidence>
<feature type="signal peptide" evidence="9">
    <location>
        <begin position="1"/>
        <end position="19"/>
    </location>
</feature>
<evidence type="ECO:0000256" key="9">
    <source>
        <dbReference type="SAM" id="SignalP"/>
    </source>
</evidence>
<dbReference type="PANTHER" id="PTHR22907">
    <property type="entry name" value="GH04558P"/>
    <property type="match status" value="1"/>
</dbReference>
<organism evidence="11 12">
    <name type="scientific">Steinernema hermaphroditum</name>
    <dbReference type="NCBI Taxonomy" id="289476"/>
    <lineage>
        <taxon>Eukaryota</taxon>
        <taxon>Metazoa</taxon>
        <taxon>Ecdysozoa</taxon>
        <taxon>Nematoda</taxon>
        <taxon>Chromadorea</taxon>
        <taxon>Rhabditida</taxon>
        <taxon>Tylenchina</taxon>
        <taxon>Panagrolaimomorpha</taxon>
        <taxon>Strongyloidoidea</taxon>
        <taxon>Steinernematidae</taxon>
        <taxon>Steinernema</taxon>
    </lineage>
</organism>
<protein>
    <recommendedName>
        <fullName evidence="10">ZP domain-containing protein</fullName>
    </recommendedName>
</protein>
<feature type="transmembrane region" description="Helical" evidence="8">
    <location>
        <begin position="414"/>
        <end position="437"/>
    </location>
</feature>
<evidence type="ECO:0000256" key="3">
    <source>
        <dbReference type="ARBA" id="ARBA00022475"/>
    </source>
</evidence>
<evidence type="ECO:0000313" key="12">
    <source>
        <dbReference type="Proteomes" id="UP001175271"/>
    </source>
</evidence>
<dbReference type="EMBL" id="JAUCMV010000003">
    <property type="protein sequence ID" value="KAK0413962.1"/>
    <property type="molecule type" value="Genomic_DNA"/>
</dbReference>
<gene>
    <name evidence="11" type="ORF">QR680_007083</name>
</gene>
<accession>A0AA39HXM6</accession>
<dbReference type="InterPro" id="IPR057475">
    <property type="entry name" value="CUT_C"/>
</dbReference>
<evidence type="ECO:0000256" key="8">
    <source>
        <dbReference type="SAM" id="Phobius"/>
    </source>
</evidence>
<dbReference type="InterPro" id="IPR001507">
    <property type="entry name" value="ZP_dom"/>
</dbReference>
<reference evidence="11" key="1">
    <citation type="submission" date="2023-06" db="EMBL/GenBank/DDBJ databases">
        <title>Genomic analysis of the entomopathogenic nematode Steinernema hermaphroditum.</title>
        <authorList>
            <person name="Schwarz E.M."/>
            <person name="Heppert J.K."/>
            <person name="Baniya A."/>
            <person name="Schwartz H.T."/>
            <person name="Tan C.-H."/>
            <person name="Antoshechkin I."/>
            <person name="Sternberg P.W."/>
            <person name="Goodrich-Blair H."/>
            <person name="Dillman A.R."/>
        </authorList>
    </citation>
    <scope>NUCLEOTIDE SEQUENCE</scope>
    <source>
        <strain evidence="11">PS9179</strain>
        <tissue evidence="11">Whole animal</tissue>
    </source>
</reference>
<comment type="caution">
    <text evidence="11">The sequence shown here is derived from an EMBL/GenBank/DDBJ whole genome shotgun (WGS) entry which is preliminary data.</text>
</comment>
<dbReference type="Proteomes" id="UP001175271">
    <property type="component" value="Unassembled WGS sequence"/>
</dbReference>
<dbReference type="AlphaFoldDB" id="A0AA39HXM6"/>
<evidence type="ECO:0000259" key="10">
    <source>
        <dbReference type="PROSITE" id="PS51034"/>
    </source>
</evidence>
<evidence type="ECO:0000256" key="2">
    <source>
        <dbReference type="ARBA" id="ARBA00022460"/>
    </source>
</evidence>
<keyword evidence="2" id="KW-0193">Cuticle</keyword>
<keyword evidence="5 9" id="KW-0732">Signal</keyword>
<dbReference type="PANTHER" id="PTHR22907:SF1">
    <property type="entry name" value="ZP DOMAIN-CONTAINING PROTEIN"/>
    <property type="match status" value="1"/>
</dbReference>
<dbReference type="SMART" id="SM00241">
    <property type="entry name" value="ZP"/>
    <property type="match status" value="1"/>
</dbReference>
<evidence type="ECO:0000256" key="6">
    <source>
        <dbReference type="ARBA" id="ARBA00022989"/>
    </source>
</evidence>
<proteinExistence type="predicted"/>
<keyword evidence="12" id="KW-1185">Reference proteome</keyword>
<evidence type="ECO:0000256" key="4">
    <source>
        <dbReference type="ARBA" id="ARBA00022692"/>
    </source>
</evidence>
<evidence type="ECO:0000313" key="11">
    <source>
        <dbReference type="EMBL" id="KAK0413962.1"/>
    </source>
</evidence>
<keyword evidence="3" id="KW-1003">Cell membrane</keyword>
<feature type="chain" id="PRO_5041279175" description="ZP domain-containing protein" evidence="9">
    <location>
        <begin position="20"/>
        <end position="461"/>
    </location>
</feature>
<dbReference type="GO" id="GO:0005886">
    <property type="term" value="C:plasma membrane"/>
    <property type="evidence" value="ECO:0007669"/>
    <property type="project" value="UniProtKB-SubCell"/>
</dbReference>
<keyword evidence="4 8" id="KW-0812">Transmembrane</keyword>
<comment type="subcellular location">
    <subcellularLocation>
        <location evidence="1">Cell membrane</location>
        <topology evidence="1">Single-pass type I membrane protein</topology>
    </subcellularLocation>
</comment>
<dbReference type="PROSITE" id="PS51034">
    <property type="entry name" value="ZP_2"/>
    <property type="match status" value="1"/>
</dbReference>
<dbReference type="InterPro" id="IPR056953">
    <property type="entry name" value="CUT_N"/>
</dbReference>
<feature type="domain" description="ZP" evidence="10">
    <location>
        <begin position="33"/>
        <end position="284"/>
    </location>
</feature>
<dbReference type="Pfam" id="PF25057">
    <property type="entry name" value="CUT_N"/>
    <property type="match status" value="1"/>
</dbReference>
<name>A0AA39HXM6_9BILA</name>
<dbReference type="GO" id="GO:0042302">
    <property type="term" value="F:structural constituent of cuticle"/>
    <property type="evidence" value="ECO:0007669"/>
    <property type="project" value="UniProtKB-KW"/>
</dbReference>
<sequence length="461" mass="51402">MRPPAFSVILLICVALGRGFTIDNGLEGSPTVVCGMEGITVVIATEKPFGGNIYTKGYFESEKCRMKGNVSSSKFTFQLPLTGECGVRRKRTVNPRGMTMDTTVVVMFHKLFLTQVDKAFHIRCMYTEADKEVTQRLYVSMLPTTELPSLEGLHESDDPAVPTCNYEVTKPDSDEEPVRFGSIGERVYHKWTCDGENADKYCMTVHSCVVDDGQGLGQQLIDEKGCALDPYLLNNLDYTGSLSAGQNAHVFKFADRPTVFFGCQIKLQLKDQKTGECVRTSDSCEVLDESTPHQEVTVKVPRREGDSDTIEYDFPTPSAPVEDFDDLEATTPTFYAKKKPNGISKLKRARLRTSRDLDGSHGFNIDVSSPSVDVYDIPESPSLSPNSPSSMEITRHLLTETPKQSKICVSRREFFILLLLLVLLFACSSLISIALYARRRQLTPRSSHYPNFLTNILKCDS</sequence>
<evidence type="ECO:0000256" key="1">
    <source>
        <dbReference type="ARBA" id="ARBA00004251"/>
    </source>
</evidence>
<dbReference type="InterPro" id="IPR051962">
    <property type="entry name" value="Cuticlin"/>
</dbReference>